<evidence type="ECO:0000256" key="3">
    <source>
        <dbReference type="PIRSR" id="PIRSR617939-2"/>
    </source>
</evidence>
<dbReference type="PaxDb" id="166486-ERS852572_00612"/>
<name>A0A173RX19_9FIRM</name>
<dbReference type="GO" id="GO:0003839">
    <property type="term" value="F:gamma-glutamylcyclotransferase activity"/>
    <property type="evidence" value="ECO:0007669"/>
    <property type="project" value="InterPro"/>
</dbReference>
<feature type="domain" description="Gamma-glutamylcyclotransferase AIG2-like" evidence="5">
    <location>
        <begin position="9"/>
        <end position="109"/>
    </location>
</feature>
<keyword evidence="1" id="KW-0456">Lyase</keyword>
<dbReference type="AlphaFoldDB" id="A0A173RX19"/>
<feature type="active site" description="Proton acceptor" evidence="2">
    <location>
        <position position="80"/>
    </location>
</feature>
<feature type="region of interest" description="Disordered" evidence="4">
    <location>
        <begin position="148"/>
        <end position="169"/>
    </location>
</feature>
<reference evidence="6 7" key="1">
    <citation type="submission" date="2015-09" db="EMBL/GenBank/DDBJ databases">
        <authorList>
            <consortium name="Pathogen Informatics"/>
        </authorList>
    </citation>
    <scope>NUCLEOTIDE SEQUENCE [LARGE SCALE GENOMIC DNA]</scope>
    <source>
        <strain evidence="6 7">2789STDY5834960</strain>
    </source>
</reference>
<dbReference type="InterPro" id="IPR013024">
    <property type="entry name" value="GGCT-like"/>
</dbReference>
<accession>A0A173RX19</accession>
<dbReference type="InterPro" id="IPR017939">
    <property type="entry name" value="G-Glutamylcylcotransferase"/>
</dbReference>
<sequence>MNMTGRRYIAYGSNLNRAQMALRCPDAKVVGTGEIKDYELLFRGNRNGAVATVEPKKGESVPVLIWEISPRDEFNLDRYEGYPRLYGKEMLEVELDGKREKMMAYTMTEGYAMGVPSEHYLATIRTGYQEAGFDEDVLMAGVEKSRERMKQEMEAERMEEAPWSQQLPL</sequence>
<evidence type="ECO:0000256" key="2">
    <source>
        <dbReference type="PIRSR" id="PIRSR617939-1"/>
    </source>
</evidence>
<dbReference type="Gene3D" id="3.10.490.10">
    <property type="entry name" value="Gamma-glutamyl cyclotransferase-like"/>
    <property type="match status" value="1"/>
</dbReference>
<gene>
    <name evidence="6" type="ORF">ERS852572_00612</name>
</gene>
<proteinExistence type="predicted"/>
<feature type="binding site" evidence="3">
    <location>
        <begin position="8"/>
        <end position="13"/>
    </location>
    <ligand>
        <name>substrate</name>
    </ligand>
</feature>
<dbReference type="OrthoDB" id="158990at2"/>
<evidence type="ECO:0000313" key="6">
    <source>
        <dbReference type="EMBL" id="CUM81668.1"/>
    </source>
</evidence>
<dbReference type="RefSeq" id="WP_055193265.1">
    <property type="nucleotide sequence ID" value="NZ_CABIYH010000004.1"/>
</dbReference>
<dbReference type="STRING" id="166486.ERS852572_00612"/>
<evidence type="ECO:0000259" key="5">
    <source>
        <dbReference type="Pfam" id="PF06094"/>
    </source>
</evidence>
<dbReference type="InterPro" id="IPR009288">
    <property type="entry name" value="AIG2-like_dom"/>
</dbReference>
<dbReference type="PANTHER" id="PTHR12935">
    <property type="entry name" value="GAMMA-GLUTAMYLCYCLOTRANSFERASE"/>
    <property type="match status" value="1"/>
</dbReference>
<dbReference type="Proteomes" id="UP000095350">
    <property type="component" value="Unassembled WGS sequence"/>
</dbReference>
<feature type="compositionally biased region" description="Basic and acidic residues" evidence="4">
    <location>
        <begin position="148"/>
        <end position="160"/>
    </location>
</feature>
<dbReference type="CDD" id="cd06661">
    <property type="entry name" value="GGCT_like"/>
    <property type="match status" value="1"/>
</dbReference>
<feature type="binding site" evidence="3">
    <location>
        <position position="120"/>
    </location>
    <ligand>
        <name>substrate</name>
    </ligand>
</feature>
<dbReference type="EMBL" id="CYXZ01000004">
    <property type="protein sequence ID" value="CUM81668.1"/>
    <property type="molecule type" value="Genomic_DNA"/>
</dbReference>
<dbReference type="PANTHER" id="PTHR12935:SF0">
    <property type="entry name" value="GAMMA-GLUTAMYLCYCLOTRANSFERASE"/>
    <property type="match status" value="1"/>
</dbReference>
<dbReference type="SUPFAM" id="SSF110857">
    <property type="entry name" value="Gamma-glutamyl cyclotransferase-like"/>
    <property type="match status" value="1"/>
</dbReference>
<evidence type="ECO:0000256" key="4">
    <source>
        <dbReference type="SAM" id="MobiDB-lite"/>
    </source>
</evidence>
<dbReference type="Pfam" id="PF06094">
    <property type="entry name" value="GGACT"/>
    <property type="match status" value="1"/>
</dbReference>
<protein>
    <recommendedName>
        <fullName evidence="5">Gamma-glutamylcyclotransferase AIG2-like domain-containing protein</fullName>
    </recommendedName>
</protein>
<evidence type="ECO:0000256" key="1">
    <source>
        <dbReference type="ARBA" id="ARBA00023239"/>
    </source>
</evidence>
<dbReference type="InterPro" id="IPR036568">
    <property type="entry name" value="GGCT-like_sf"/>
</dbReference>
<evidence type="ECO:0000313" key="7">
    <source>
        <dbReference type="Proteomes" id="UP000095350"/>
    </source>
</evidence>
<organism evidence="6 7">
    <name type="scientific">Roseburia intestinalis</name>
    <dbReference type="NCBI Taxonomy" id="166486"/>
    <lineage>
        <taxon>Bacteria</taxon>
        <taxon>Bacillati</taxon>
        <taxon>Bacillota</taxon>
        <taxon>Clostridia</taxon>
        <taxon>Lachnospirales</taxon>
        <taxon>Lachnospiraceae</taxon>
        <taxon>Roseburia</taxon>
    </lineage>
</organism>